<reference evidence="2 3" key="1">
    <citation type="submission" date="2020-08" db="EMBL/GenBank/DDBJ databases">
        <title>Lysobacter sp. II4 sp. nov., isolated from soil.</title>
        <authorList>
            <person name="Woo C.Y."/>
            <person name="Kim J."/>
        </authorList>
    </citation>
    <scope>NUCLEOTIDE SEQUENCE [LARGE SCALE GENOMIC DNA]</scope>
    <source>
        <strain evidence="2 3">II4</strain>
    </source>
</reference>
<evidence type="ECO:0000313" key="2">
    <source>
        <dbReference type="EMBL" id="QNP41679.1"/>
    </source>
</evidence>
<organism evidence="2 3">
    <name type="scientific">Agrilutibacter terrestris</name>
    <dbReference type="NCBI Taxonomy" id="2865112"/>
    <lineage>
        <taxon>Bacteria</taxon>
        <taxon>Pseudomonadati</taxon>
        <taxon>Pseudomonadota</taxon>
        <taxon>Gammaproteobacteria</taxon>
        <taxon>Lysobacterales</taxon>
        <taxon>Lysobacteraceae</taxon>
        <taxon>Agrilutibacter</taxon>
    </lineage>
</organism>
<dbReference type="AlphaFoldDB" id="A0A7H0G063"/>
<protein>
    <submittedName>
        <fullName evidence="2">DUF3016 domain-containing protein</fullName>
    </submittedName>
</protein>
<dbReference type="KEGG" id="lsx:H8B22_05590"/>
<gene>
    <name evidence="2" type="ORF">H8B22_05590</name>
</gene>
<name>A0A7H0G063_9GAMM</name>
<accession>A0A7H0G063</accession>
<keyword evidence="3" id="KW-1185">Reference proteome</keyword>
<evidence type="ECO:0000256" key="1">
    <source>
        <dbReference type="SAM" id="SignalP"/>
    </source>
</evidence>
<dbReference type="Proteomes" id="UP000516018">
    <property type="component" value="Chromosome"/>
</dbReference>
<feature type="chain" id="PRO_5028883882" evidence="1">
    <location>
        <begin position="22"/>
        <end position="194"/>
    </location>
</feature>
<dbReference type="RefSeq" id="WP_187713115.1">
    <property type="nucleotide sequence ID" value="NZ_CP060820.1"/>
</dbReference>
<dbReference type="InterPro" id="IPR021557">
    <property type="entry name" value="DUF3016"/>
</dbReference>
<dbReference type="EMBL" id="CP060820">
    <property type="protein sequence ID" value="QNP41679.1"/>
    <property type="molecule type" value="Genomic_DNA"/>
</dbReference>
<evidence type="ECO:0000313" key="3">
    <source>
        <dbReference type="Proteomes" id="UP000516018"/>
    </source>
</evidence>
<sequence length="194" mass="21776">MRSKPLLPLLLAAGLAGGLLANHDAAARLRYVTDADAPRALAAAGPVDVRWDDPANFAEIRYSSNRIESRRGDWVEQLARHVRDYAAPRLPAGERLEVTLTDVDLAGDYEPWRGPQFLDTRFLRDIYPPRISLQFTRTDANGTVIAQGERKLRDPGYLIGTSLVSNDPLKYEERMLERWLARELPAPARSVSTR</sequence>
<dbReference type="Pfam" id="PF11454">
    <property type="entry name" value="DUF3016"/>
    <property type="match status" value="1"/>
</dbReference>
<proteinExistence type="predicted"/>
<keyword evidence="1" id="KW-0732">Signal</keyword>
<feature type="signal peptide" evidence="1">
    <location>
        <begin position="1"/>
        <end position="21"/>
    </location>
</feature>